<feature type="compositionally biased region" description="Basic residues" evidence="1">
    <location>
        <begin position="149"/>
        <end position="158"/>
    </location>
</feature>
<feature type="non-terminal residue" evidence="2">
    <location>
        <position position="1"/>
    </location>
</feature>
<name>A0A6J4T392_9ACTN</name>
<feature type="region of interest" description="Disordered" evidence="1">
    <location>
        <begin position="1"/>
        <end position="196"/>
    </location>
</feature>
<sequence>EPDARPGAGRAGPGGHRAAACAGGRGHPARGRRSRDLSPAPRRPRRPALRAVQAAHHGLGRRVDRAGARGRRGRSPHHARRHGAAAAVARRAAQPDQRGPGRDGARRAASDDPGPGRSLHRTPAPPARGTPRDHRLGPDQRPRGASLARAHRARRLVRRPPLAAARPHDPRTHGRVAGERPGPLPGRDGRLADGGL</sequence>
<feature type="compositionally biased region" description="Basic and acidic residues" evidence="1">
    <location>
        <begin position="187"/>
        <end position="196"/>
    </location>
</feature>
<feature type="compositionally biased region" description="Low complexity" evidence="1">
    <location>
        <begin position="84"/>
        <end position="98"/>
    </location>
</feature>
<keyword evidence="2" id="KW-0808">Transferase</keyword>
<feature type="non-terminal residue" evidence="2">
    <location>
        <position position="196"/>
    </location>
</feature>
<feature type="compositionally biased region" description="Basic and acidic residues" evidence="1">
    <location>
        <begin position="166"/>
        <end position="178"/>
    </location>
</feature>
<evidence type="ECO:0000313" key="2">
    <source>
        <dbReference type="EMBL" id="CAA9512975.1"/>
    </source>
</evidence>
<organism evidence="2">
    <name type="scientific">uncultured Solirubrobacterales bacterium</name>
    <dbReference type="NCBI Taxonomy" id="768556"/>
    <lineage>
        <taxon>Bacteria</taxon>
        <taxon>Bacillati</taxon>
        <taxon>Actinomycetota</taxon>
        <taxon>Thermoleophilia</taxon>
        <taxon>Solirubrobacterales</taxon>
        <taxon>environmental samples</taxon>
    </lineage>
</organism>
<dbReference type="GO" id="GO:0016757">
    <property type="term" value="F:glycosyltransferase activity"/>
    <property type="evidence" value="ECO:0007669"/>
    <property type="project" value="UniProtKB-KW"/>
</dbReference>
<proteinExistence type="predicted"/>
<dbReference type="EMBL" id="CADCVU010000172">
    <property type="protein sequence ID" value="CAA9512975.1"/>
    <property type="molecule type" value="Genomic_DNA"/>
</dbReference>
<keyword evidence="2" id="KW-0328">Glycosyltransferase</keyword>
<dbReference type="AlphaFoldDB" id="A0A6J4T392"/>
<protein>
    <submittedName>
        <fullName evidence="2">Lipid carrier: UDP-N-acetylgalactosaminyltransferase</fullName>
        <ecNumber evidence="2">2.4.1.-</ecNumber>
    </submittedName>
</protein>
<accession>A0A6J4T392</accession>
<feature type="compositionally biased region" description="Basic residues" evidence="1">
    <location>
        <begin position="68"/>
        <end position="83"/>
    </location>
</feature>
<evidence type="ECO:0000256" key="1">
    <source>
        <dbReference type="SAM" id="MobiDB-lite"/>
    </source>
</evidence>
<feature type="compositionally biased region" description="Basic and acidic residues" evidence="1">
    <location>
        <begin position="130"/>
        <end position="142"/>
    </location>
</feature>
<gene>
    <name evidence="2" type="ORF">AVDCRST_MAG45-2019</name>
</gene>
<reference evidence="2" key="1">
    <citation type="submission" date="2020-02" db="EMBL/GenBank/DDBJ databases">
        <authorList>
            <person name="Meier V. D."/>
        </authorList>
    </citation>
    <scope>NUCLEOTIDE SEQUENCE</scope>
    <source>
        <strain evidence="2">AVDCRST_MAG45</strain>
    </source>
</reference>
<feature type="compositionally biased region" description="Basic and acidic residues" evidence="1">
    <location>
        <begin position="99"/>
        <end position="110"/>
    </location>
</feature>
<dbReference type="EC" id="2.4.1.-" evidence="2"/>